<dbReference type="PANTHER" id="PTHR10728:SF40">
    <property type="entry name" value="PATATIN FAMILY PROTEIN"/>
    <property type="match status" value="1"/>
</dbReference>
<organism evidence="4 5">
    <name type="scientific">Pseudaminobacter soli</name>
    <name type="common">ex Zhang et al. 2022</name>
    <dbReference type="NCBI Taxonomy" id="2831468"/>
    <lineage>
        <taxon>Bacteria</taxon>
        <taxon>Pseudomonadati</taxon>
        <taxon>Pseudomonadota</taxon>
        <taxon>Alphaproteobacteria</taxon>
        <taxon>Hyphomicrobiales</taxon>
        <taxon>Phyllobacteriaceae</taxon>
        <taxon>Pseudaminobacter</taxon>
    </lineage>
</organism>
<feature type="active site" description="Nucleophile" evidence="2">
    <location>
        <position position="50"/>
    </location>
</feature>
<dbReference type="PANTHER" id="PTHR10728">
    <property type="entry name" value="CYTOSOLIC PHOSPHOLIPASE A2"/>
    <property type="match status" value="1"/>
</dbReference>
<sequence>MGGGALPGSTRLGLALSGGGFRAAVFHLGVLRYLAEEKLLEQVTQISTVSGGTLLTGAVFSAAGGKWPSSSEFLQSVYPSIRDMLVSEDLFSFRALGPGGILRQNTRILFRRANVLAWLIRKRWCISLRLSDLPKNPVWHINTTCLETGKNWRFTRDSMGDWQFGRHYSPDVALADAMAASAAVPYAIGALKLALPKNGWWQTDPATKTPTRKVEPRHASVRLWDGGAYENMALEPLYKPVEGLQNCDFLMCSDASAPLAAPSGILRSLLDGKLASPRLFDIASDQIRSLRSRMLMKSITQGEINGSLFRLGTPARDFEKASGNLPGLTDEECAFCLNYPTNLTKVAPDHFDLMAQHGQDVARMTTRTFENAIRDGSASTPAP</sequence>
<name>A0A942E1S4_9HYPH</name>
<dbReference type="InterPro" id="IPR016035">
    <property type="entry name" value="Acyl_Trfase/lysoPLipase"/>
</dbReference>
<keyword evidence="5" id="KW-1185">Reference proteome</keyword>
<dbReference type="Gene3D" id="3.40.1090.10">
    <property type="entry name" value="Cytosolic phospholipase A2 catalytic domain"/>
    <property type="match status" value="2"/>
</dbReference>
<dbReference type="Pfam" id="PF01734">
    <property type="entry name" value="Patatin"/>
    <property type="match status" value="1"/>
</dbReference>
<dbReference type="GO" id="GO:0005829">
    <property type="term" value="C:cytosol"/>
    <property type="evidence" value="ECO:0007669"/>
    <property type="project" value="TreeGrafter"/>
</dbReference>
<evidence type="ECO:0000259" key="3">
    <source>
        <dbReference type="PROSITE" id="PS51635"/>
    </source>
</evidence>
<comment type="caution">
    <text evidence="4">The sequence shown here is derived from an EMBL/GenBank/DDBJ whole genome shotgun (WGS) entry which is preliminary data.</text>
</comment>
<dbReference type="GO" id="GO:0046475">
    <property type="term" value="P:glycerophospholipid catabolic process"/>
    <property type="evidence" value="ECO:0007669"/>
    <property type="project" value="TreeGrafter"/>
</dbReference>
<evidence type="ECO:0000256" key="2">
    <source>
        <dbReference type="PROSITE-ProRule" id="PRU01161"/>
    </source>
</evidence>
<feature type="domain" description="PNPLA" evidence="3">
    <location>
        <begin position="15"/>
        <end position="238"/>
    </location>
</feature>
<gene>
    <name evidence="4" type="ORF">KEU06_26745</name>
</gene>
<proteinExistence type="predicted"/>
<dbReference type="RefSeq" id="WP_188257755.1">
    <property type="nucleotide sequence ID" value="NZ_JABVCF010000021.1"/>
</dbReference>
<keyword evidence="2" id="KW-0442">Lipid degradation</keyword>
<evidence type="ECO:0000313" key="5">
    <source>
        <dbReference type="Proteomes" id="UP000680348"/>
    </source>
</evidence>
<dbReference type="PROSITE" id="PS51635">
    <property type="entry name" value="PNPLA"/>
    <property type="match status" value="1"/>
</dbReference>
<dbReference type="GO" id="GO:0004623">
    <property type="term" value="F:phospholipase A2 activity"/>
    <property type="evidence" value="ECO:0007669"/>
    <property type="project" value="TreeGrafter"/>
</dbReference>
<reference evidence="4" key="1">
    <citation type="submission" date="2021-04" db="EMBL/GenBank/DDBJ databases">
        <title>Pseudaminobacter soli sp. nov., isolated from paddy soil contaminated by heavy metals.</title>
        <authorList>
            <person name="Zhang K."/>
        </authorList>
    </citation>
    <scope>NUCLEOTIDE SEQUENCE</scope>
    <source>
        <strain evidence="4">19-2017</strain>
    </source>
</reference>
<protein>
    <submittedName>
        <fullName evidence="4">Patatin-like phospholipase family protein</fullName>
    </submittedName>
</protein>
<comment type="caution">
    <text evidence="2">Lacks conserved residue(s) required for the propagation of feature annotation.</text>
</comment>
<feature type="short sequence motif" description="DGA/G" evidence="2">
    <location>
        <begin position="225"/>
        <end position="227"/>
    </location>
</feature>
<dbReference type="InterPro" id="IPR002641">
    <property type="entry name" value="PNPLA_dom"/>
</dbReference>
<evidence type="ECO:0000256" key="1">
    <source>
        <dbReference type="ARBA" id="ARBA00023098"/>
    </source>
</evidence>
<dbReference type="EMBL" id="JAGWCR010000021">
    <property type="protein sequence ID" value="MBS3652199.1"/>
    <property type="molecule type" value="Genomic_DNA"/>
</dbReference>
<keyword evidence="1 2" id="KW-0443">Lipid metabolism</keyword>
<dbReference type="SUPFAM" id="SSF52151">
    <property type="entry name" value="FabD/lysophospholipase-like"/>
    <property type="match status" value="1"/>
</dbReference>
<keyword evidence="2" id="KW-0378">Hydrolase</keyword>
<dbReference type="Proteomes" id="UP000680348">
    <property type="component" value="Unassembled WGS sequence"/>
</dbReference>
<accession>A0A942E1S4</accession>
<evidence type="ECO:0000313" key="4">
    <source>
        <dbReference type="EMBL" id="MBS3652199.1"/>
    </source>
</evidence>
<feature type="active site" description="Proton acceptor" evidence="2">
    <location>
        <position position="225"/>
    </location>
</feature>
<dbReference type="AlphaFoldDB" id="A0A942E1S4"/>